<name>A0A2P7B4P4_9HYPH</name>
<dbReference type="OrthoDB" id="8116420at2"/>
<proteinExistence type="predicted"/>
<accession>A0A2P7B4P4</accession>
<gene>
    <name evidence="1" type="ORF">CU102_27060</name>
</gene>
<organism evidence="1 2">
    <name type="scientific">Phyllobacterium brassicacearum</name>
    <dbReference type="NCBI Taxonomy" id="314235"/>
    <lineage>
        <taxon>Bacteria</taxon>
        <taxon>Pseudomonadati</taxon>
        <taxon>Pseudomonadota</taxon>
        <taxon>Alphaproteobacteria</taxon>
        <taxon>Hyphomicrobiales</taxon>
        <taxon>Phyllobacteriaceae</taxon>
        <taxon>Phyllobacterium</taxon>
    </lineage>
</organism>
<sequence>MMESRENWRLGVHTVLTLMLVFAAIMQSAVFAQPPMPTAQHSHVEKRVGQSIVAQEVVESFSVEKSVASVVGEAIAENCEQHCLSGFYLPTEAPPIVQPVSRNFVAAVDDNLTRGNARANDRPPKTVS</sequence>
<evidence type="ECO:0000313" key="1">
    <source>
        <dbReference type="EMBL" id="PSH61432.1"/>
    </source>
</evidence>
<reference evidence="2" key="1">
    <citation type="submission" date="2017-11" db="EMBL/GenBank/DDBJ databases">
        <authorList>
            <person name="Kuznetsova I."/>
            <person name="Sazanova A."/>
            <person name="Chirak E."/>
            <person name="Safronova V."/>
            <person name="Willems A."/>
        </authorList>
    </citation>
    <scope>NUCLEOTIDE SEQUENCE [LARGE SCALE GENOMIC DNA]</scope>
    <source>
        <strain evidence="2">STM 196</strain>
    </source>
</reference>
<dbReference type="EMBL" id="PGGO01000038">
    <property type="protein sequence ID" value="PSH61432.1"/>
    <property type="molecule type" value="Genomic_DNA"/>
</dbReference>
<protein>
    <submittedName>
        <fullName evidence="1">Uncharacterized protein</fullName>
    </submittedName>
</protein>
<dbReference type="Proteomes" id="UP000241444">
    <property type="component" value="Unassembled WGS sequence"/>
</dbReference>
<dbReference type="RefSeq" id="WP_106714163.1">
    <property type="nucleotide sequence ID" value="NZ_PGGO01000038.1"/>
</dbReference>
<comment type="caution">
    <text evidence="1">The sequence shown here is derived from an EMBL/GenBank/DDBJ whole genome shotgun (WGS) entry which is preliminary data.</text>
</comment>
<evidence type="ECO:0000313" key="2">
    <source>
        <dbReference type="Proteomes" id="UP000241444"/>
    </source>
</evidence>
<keyword evidence="2" id="KW-1185">Reference proteome</keyword>
<dbReference type="AlphaFoldDB" id="A0A2P7B4P4"/>